<protein>
    <submittedName>
        <fullName evidence="1">Uncharacterized protein</fullName>
    </submittedName>
</protein>
<evidence type="ECO:0000313" key="2">
    <source>
        <dbReference type="Proteomes" id="UP001500212"/>
    </source>
</evidence>
<keyword evidence="2" id="KW-1185">Reference proteome</keyword>
<sequence length="196" mass="21786">MTEPHGLINGILYATQFERTLDDEVVGRIARALLEEPILHLTPEQEYEGIVAGLRSEEPLTGQIPQPHDEEAVREFLGKVVRRLDALRPWPELPIATIGPEHWTEFGGARPIARVQVPILDVQGRLRTIFHRLDDGHDILLLRLRSGAEVALITPWWVGSDDSALLLKSQDVPAPQVIEEFGTATGWGPDDVAPLP</sequence>
<organism evidence="1 2">
    <name type="scientific">Actinoallomurus liliacearum</name>
    <dbReference type="NCBI Taxonomy" id="1080073"/>
    <lineage>
        <taxon>Bacteria</taxon>
        <taxon>Bacillati</taxon>
        <taxon>Actinomycetota</taxon>
        <taxon>Actinomycetes</taxon>
        <taxon>Streptosporangiales</taxon>
        <taxon>Thermomonosporaceae</taxon>
        <taxon>Actinoallomurus</taxon>
    </lineage>
</organism>
<comment type="caution">
    <text evidence="1">The sequence shown here is derived from an EMBL/GenBank/DDBJ whole genome shotgun (WGS) entry which is preliminary data.</text>
</comment>
<dbReference type="EMBL" id="BAABHJ010000008">
    <property type="protein sequence ID" value="GAA4609555.1"/>
    <property type="molecule type" value="Genomic_DNA"/>
</dbReference>
<name>A0ABP8TMT9_9ACTN</name>
<proteinExistence type="predicted"/>
<gene>
    <name evidence="1" type="ORF">GCM10023195_38670</name>
</gene>
<reference evidence="2" key="1">
    <citation type="journal article" date="2019" name="Int. J. Syst. Evol. Microbiol.">
        <title>The Global Catalogue of Microorganisms (GCM) 10K type strain sequencing project: providing services to taxonomists for standard genome sequencing and annotation.</title>
        <authorList>
            <consortium name="The Broad Institute Genomics Platform"/>
            <consortium name="The Broad Institute Genome Sequencing Center for Infectious Disease"/>
            <person name="Wu L."/>
            <person name="Ma J."/>
        </authorList>
    </citation>
    <scope>NUCLEOTIDE SEQUENCE [LARGE SCALE GENOMIC DNA]</scope>
    <source>
        <strain evidence="2">JCM 17938</strain>
    </source>
</reference>
<dbReference type="Proteomes" id="UP001500212">
    <property type="component" value="Unassembled WGS sequence"/>
</dbReference>
<dbReference type="RefSeq" id="WP_345355691.1">
    <property type="nucleotide sequence ID" value="NZ_BAABHJ010000008.1"/>
</dbReference>
<evidence type="ECO:0000313" key="1">
    <source>
        <dbReference type="EMBL" id="GAA4609555.1"/>
    </source>
</evidence>
<accession>A0ABP8TMT9</accession>